<evidence type="ECO:0000313" key="1">
    <source>
        <dbReference type="EMBL" id="QHE97947.1"/>
    </source>
</evidence>
<dbReference type="EMBL" id="CP047260">
    <property type="protein sequence ID" value="QHE97947.1"/>
    <property type="molecule type" value="Genomic_DNA"/>
</dbReference>
<evidence type="ECO:0000313" key="2">
    <source>
        <dbReference type="Proteomes" id="UP000003811"/>
    </source>
</evidence>
<protein>
    <submittedName>
        <fullName evidence="1">Uncharacterized protein</fullName>
    </submittedName>
</protein>
<dbReference type="AlphaFoldDB" id="A0A8T8C3Q6"/>
<name>A0A8T8C3Q6_PSEYM</name>
<organism evidence="1 2">
    <name type="scientific">Pseudomonas syringae pv. maculicola str. ES4326</name>
    <dbReference type="NCBI Taxonomy" id="629265"/>
    <lineage>
        <taxon>Bacteria</taxon>
        <taxon>Pseudomonadati</taxon>
        <taxon>Pseudomonadota</taxon>
        <taxon>Gammaproteobacteria</taxon>
        <taxon>Pseudomonadales</taxon>
        <taxon>Pseudomonadaceae</taxon>
        <taxon>Pseudomonas</taxon>
    </lineage>
</organism>
<reference evidence="1 2" key="1">
    <citation type="journal article" date="2011" name="PLoS Pathog.">
        <title>Dynamic evolution of pathogenicity revealed by sequencing and comparative genomics of 19 Pseudomonas syringae isolates.</title>
        <authorList>
            <person name="Baltrus D.A."/>
            <person name="Nishimura M.T."/>
            <person name="Romanchuk A."/>
            <person name="Chang J.H."/>
            <person name="Mukhtar M.S."/>
            <person name="Cherkis K."/>
            <person name="Roach J."/>
            <person name="Grant S.R."/>
            <person name="Jones C.D."/>
            <person name="Dangl J.L."/>
        </authorList>
    </citation>
    <scope>NUCLEOTIDE SEQUENCE [LARGE SCALE GENOMIC DNA]</scope>
    <source>
        <strain evidence="1 2">ES4326</strain>
    </source>
</reference>
<sequence length="259" mass="29382">MFKALHPTLSTSISIGDYIQLQRSHSTTGPARCPACEQALSIRGNLSPSASVLEHFTHVRDQNAPPCPIKSEGAIRYEVLTDTLPDTQRAAGLRAAFFENWTYHWHQFRTYVGHADIKDFAAALRAVDEKGVWKYRHIQEHEIIVAMLATMDFKPVKNPDKKGQWLRKPWVRFWFRSGVAGLHDFWNLADGRKDLIRAEYALSAKAKMISADKFKDFKVVNVENSYLTNPLYAGVPYFVQLIMSERFPGLVAAPPPKVP</sequence>
<gene>
    <name evidence="1" type="ORF">PMA4326_015945</name>
</gene>
<dbReference type="InterPro" id="IPR032710">
    <property type="entry name" value="NTF2-like_dom_sf"/>
</dbReference>
<accession>A0A8T8C3Q6</accession>
<dbReference type="RefSeq" id="WP_042913160.1">
    <property type="nucleotide sequence ID" value="NZ_CP047260.1"/>
</dbReference>
<dbReference type="SUPFAM" id="SSF54427">
    <property type="entry name" value="NTF2-like"/>
    <property type="match status" value="1"/>
</dbReference>
<dbReference type="Proteomes" id="UP000003811">
    <property type="component" value="Chromosome"/>
</dbReference>
<proteinExistence type="predicted"/>